<dbReference type="Proteomes" id="UP001165074">
    <property type="component" value="Unassembled WGS sequence"/>
</dbReference>
<dbReference type="AlphaFoldDB" id="A0A9W6W050"/>
<dbReference type="EMBL" id="BSTK01000005">
    <property type="protein sequence ID" value="GLY86004.1"/>
    <property type="molecule type" value="Genomic_DNA"/>
</dbReference>
<keyword evidence="2" id="KW-1185">Reference proteome</keyword>
<protein>
    <submittedName>
        <fullName evidence="1">Uncharacterized protein</fullName>
    </submittedName>
</protein>
<organism evidence="1 2">
    <name type="scientific">Actinoallomurus iriomotensis</name>
    <dbReference type="NCBI Taxonomy" id="478107"/>
    <lineage>
        <taxon>Bacteria</taxon>
        <taxon>Bacillati</taxon>
        <taxon>Actinomycetota</taxon>
        <taxon>Actinomycetes</taxon>
        <taxon>Streptosporangiales</taxon>
        <taxon>Thermomonosporaceae</taxon>
        <taxon>Actinoallomurus</taxon>
    </lineage>
</organism>
<proteinExistence type="predicted"/>
<evidence type="ECO:0000313" key="1">
    <source>
        <dbReference type="EMBL" id="GLY86004.1"/>
    </source>
</evidence>
<gene>
    <name evidence="1" type="ORF">Airi02_039330</name>
</gene>
<sequence>MAYVSFQPIPGAPVAEWREAAYLHAGGPLVAATGVGLVDAADRPGPAGTEDVAFAGLL</sequence>
<accession>A0A9W6W050</accession>
<evidence type="ECO:0000313" key="2">
    <source>
        <dbReference type="Proteomes" id="UP001165074"/>
    </source>
</evidence>
<reference evidence="1" key="1">
    <citation type="submission" date="2023-03" db="EMBL/GenBank/DDBJ databases">
        <title>Actinoallomurus iriomotensis NBRC 103684.</title>
        <authorList>
            <person name="Ichikawa N."/>
            <person name="Sato H."/>
            <person name="Tonouchi N."/>
        </authorList>
    </citation>
    <scope>NUCLEOTIDE SEQUENCE</scope>
    <source>
        <strain evidence="1">NBRC 103684</strain>
    </source>
</reference>
<name>A0A9W6W050_9ACTN</name>
<comment type="caution">
    <text evidence="1">The sequence shown here is derived from an EMBL/GenBank/DDBJ whole genome shotgun (WGS) entry which is preliminary data.</text>
</comment>